<evidence type="ECO:0000256" key="1">
    <source>
        <dbReference type="SAM" id="MobiDB-lite"/>
    </source>
</evidence>
<keyword evidence="3" id="KW-1185">Reference proteome</keyword>
<proteinExistence type="predicted"/>
<sequence>MTLVLRRAIGAAVIPAALVVAGCTEREEPEVPEVPDETSTETDAAETTEPTPDESDVSVPFECSELFTAGRVVQIVQASLDGETRRIYNDDFLESSGRTGRLTCMYGVPTADETASPSPSPEEDPQPAVEIAVSSYVDEETAAGRIDTTLGATSRDVEPQTIGGREGYLLAGDDEVTFIVAEGVRTYVITLMRDLVPEDAEVVVILELAGELLDVEDSPPTEDAADDADDGDDGDEGDPDDDGDEGDADDGDGGDGDADDS</sequence>
<gene>
    <name evidence="2" type="ORF">DPM12_21885</name>
</gene>
<dbReference type="EMBL" id="QMIG01000047">
    <property type="protein sequence ID" value="RAW09307.1"/>
    <property type="molecule type" value="Genomic_DNA"/>
</dbReference>
<name>A0A329QAQ0_9ACTN</name>
<dbReference type="OrthoDB" id="5196912at2"/>
<feature type="region of interest" description="Disordered" evidence="1">
    <location>
        <begin position="214"/>
        <end position="261"/>
    </location>
</feature>
<dbReference type="PROSITE" id="PS51257">
    <property type="entry name" value="PROKAR_LIPOPROTEIN"/>
    <property type="match status" value="1"/>
</dbReference>
<feature type="region of interest" description="Disordered" evidence="1">
    <location>
        <begin position="25"/>
        <end position="58"/>
    </location>
</feature>
<reference evidence="2 3" key="1">
    <citation type="submission" date="2018-06" db="EMBL/GenBank/DDBJ databases">
        <title>Phytoactinopolyspora halophila sp. nov., a novel halophilic actinomycete isolated from a saline soil in China.</title>
        <authorList>
            <person name="Tang S.-K."/>
        </authorList>
    </citation>
    <scope>NUCLEOTIDE SEQUENCE [LARGE SCALE GENOMIC DNA]</scope>
    <source>
        <strain evidence="2 3">YIM 96934</strain>
    </source>
</reference>
<accession>A0A329QAQ0</accession>
<protein>
    <submittedName>
        <fullName evidence="2">Uncharacterized protein</fullName>
    </submittedName>
</protein>
<evidence type="ECO:0000313" key="2">
    <source>
        <dbReference type="EMBL" id="RAW09307.1"/>
    </source>
</evidence>
<dbReference type="AlphaFoldDB" id="A0A329QAQ0"/>
<dbReference type="RefSeq" id="WP_112260478.1">
    <property type="nucleotide sequence ID" value="NZ_QMIG01000047.1"/>
</dbReference>
<dbReference type="Proteomes" id="UP000250462">
    <property type="component" value="Unassembled WGS sequence"/>
</dbReference>
<comment type="caution">
    <text evidence="2">The sequence shown here is derived from an EMBL/GenBank/DDBJ whole genome shotgun (WGS) entry which is preliminary data.</text>
</comment>
<feature type="compositionally biased region" description="Acidic residues" evidence="1">
    <location>
        <begin position="27"/>
        <end position="56"/>
    </location>
</feature>
<evidence type="ECO:0000313" key="3">
    <source>
        <dbReference type="Proteomes" id="UP000250462"/>
    </source>
</evidence>
<organism evidence="2 3">
    <name type="scientific">Phytoactinopolyspora halophila</name>
    <dbReference type="NCBI Taxonomy" id="1981511"/>
    <lineage>
        <taxon>Bacteria</taxon>
        <taxon>Bacillati</taxon>
        <taxon>Actinomycetota</taxon>
        <taxon>Actinomycetes</taxon>
        <taxon>Jiangellales</taxon>
        <taxon>Jiangellaceae</taxon>
        <taxon>Phytoactinopolyspora</taxon>
    </lineage>
</organism>